<dbReference type="Gene3D" id="3.40.630.30">
    <property type="match status" value="1"/>
</dbReference>
<reference evidence="2 3" key="1">
    <citation type="submission" date="2016-05" db="EMBL/GenBank/DDBJ databases">
        <title>Draft genome sequence of a porcine commensal Rothia nasimurium.</title>
        <authorList>
            <person name="Gaiser R.A."/>
            <person name="Van Baarlen P."/>
            <person name="Wells J.M."/>
        </authorList>
    </citation>
    <scope>NUCLEOTIDE SEQUENCE [LARGE SCALE GENOMIC DNA]</scope>
    <source>
        <strain evidence="2 3">PT-32</strain>
    </source>
</reference>
<evidence type="ECO:0000259" key="1">
    <source>
        <dbReference type="PROSITE" id="PS51186"/>
    </source>
</evidence>
<dbReference type="SUPFAM" id="SSF55729">
    <property type="entry name" value="Acyl-CoA N-acyltransferases (Nat)"/>
    <property type="match status" value="1"/>
</dbReference>
<dbReference type="Proteomes" id="UP000192359">
    <property type="component" value="Unassembled WGS sequence"/>
</dbReference>
<keyword evidence="3" id="KW-1185">Reference proteome</keyword>
<gene>
    <name evidence="2" type="ORF">A7979_05575</name>
</gene>
<proteinExistence type="predicted"/>
<protein>
    <recommendedName>
        <fullName evidence="1">N-acetyltransferase domain-containing protein</fullName>
    </recommendedName>
</protein>
<name>A0A1Y1RPD3_9MICC</name>
<feature type="domain" description="N-acetyltransferase" evidence="1">
    <location>
        <begin position="1"/>
        <end position="145"/>
    </location>
</feature>
<comment type="caution">
    <text evidence="2">The sequence shown here is derived from an EMBL/GenBank/DDBJ whole genome shotgun (WGS) entry which is preliminary data.</text>
</comment>
<organism evidence="2 3">
    <name type="scientific">Rothia nasimurium</name>
    <dbReference type="NCBI Taxonomy" id="85336"/>
    <lineage>
        <taxon>Bacteria</taxon>
        <taxon>Bacillati</taxon>
        <taxon>Actinomycetota</taxon>
        <taxon>Actinomycetes</taxon>
        <taxon>Micrococcales</taxon>
        <taxon>Micrococcaceae</taxon>
        <taxon>Rothia</taxon>
    </lineage>
</organism>
<sequence length="145" mass="15637">MNTAFTFSVGLVPSQQELVDLYTSVGWSAYTNHPEALVPMCTGSLYLAVAREDATGRLAGLVRAVGDGVSISYIQDLLINPDFQKSGLGSRLLDMALDAVGGVRQVYITTDTHPSNQHVIDLYRGRGFSPVEGYGCVTLAKFTFD</sequence>
<dbReference type="PROSITE" id="PS51186">
    <property type="entry name" value="GNAT"/>
    <property type="match status" value="1"/>
</dbReference>
<dbReference type="InterPro" id="IPR016181">
    <property type="entry name" value="Acyl_CoA_acyltransferase"/>
</dbReference>
<dbReference type="Pfam" id="PF00583">
    <property type="entry name" value="Acetyltransf_1"/>
    <property type="match status" value="1"/>
</dbReference>
<dbReference type="InterPro" id="IPR000182">
    <property type="entry name" value="GNAT_dom"/>
</dbReference>
<dbReference type="EMBL" id="LXWF01000041">
    <property type="protein sequence ID" value="ORC16075.1"/>
    <property type="molecule type" value="Genomic_DNA"/>
</dbReference>
<dbReference type="AlphaFoldDB" id="A0A1Y1RPD3"/>
<evidence type="ECO:0000313" key="2">
    <source>
        <dbReference type="EMBL" id="ORC16075.1"/>
    </source>
</evidence>
<dbReference type="CDD" id="cd04301">
    <property type="entry name" value="NAT_SF"/>
    <property type="match status" value="1"/>
</dbReference>
<dbReference type="GO" id="GO:0016747">
    <property type="term" value="F:acyltransferase activity, transferring groups other than amino-acyl groups"/>
    <property type="evidence" value="ECO:0007669"/>
    <property type="project" value="InterPro"/>
</dbReference>
<dbReference type="RefSeq" id="WP_083092657.1">
    <property type="nucleotide sequence ID" value="NZ_LXWF01000041.1"/>
</dbReference>
<accession>A0A1Y1RPD3</accession>
<dbReference type="OrthoDB" id="4549080at2"/>
<evidence type="ECO:0000313" key="3">
    <source>
        <dbReference type="Proteomes" id="UP000192359"/>
    </source>
</evidence>